<evidence type="ECO:0000313" key="2">
    <source>
        <dbReference type="EMBL" id="SHM51812.1"/>
    </source>
</evidence>
<evidence type="ECO:0008006" key="4">
    <source>
        <dbReference type="Google" id="ProtNLM"/>
    </source>
</evidence>
<proteinExistence type="predicted"/>
<keyword evidence="1" id="KW-1133">Transmembrane helix</keyword>
<dbReference type="AlphaFoldDB" id="A0A1M7JFN5"/>
<gene>
    <name evidence="2" type="ORF">SAMN04488494_2048</name>
</gene>
<dbReference type="EMBL" id="FRCJ01000004">
    <property type="protein sequence ID" value="SHM51812.1"/>
    <property type="molecule type" value="Genomic_DNA"/>
</dbReference>
<evidence type="ECO:0000256" key="1">
    <source>
        <dbReference type="SAM" id="Phobius"/>
    </source>
</evidence>
<keyword evidence="1" id="KW-0812">Transmembrane</keyword>
<dbReference type="Proteomes" id="UP000184280">
    <property type="component" value="Unassembled WGS sequence"/>
</dbReference>
<sequence>MTIMQQIVVYFILACAIGYAAWWVYQRLQKANDPCEGCDGCQLKELKEHAKQCKKQKKSSCCTKK</sequence>
<protein>
    <recommendedName>
        <fullName evidence="4">Virus attachment protein p12 family protein</fullName>
    </recommendedName>
</protein>
<name>A0A1M7JFN5_XYLRU</name>
<organism evidence="2 3">
    <name type="scientific">Xylanibacter ruminicola</name>
    <name type="common">Prevotella ruminicola</name>
    <dbReference type="NCBI Taxonomy" id="839"/>
    <lineage>
        <taxon>Bacteria</taxon>
        <taxon>Pseudomonadati</taxon>
        <taxon>Bacteroidota</taxon>
        <taxon>Bacteroidia</taxon>
        <taxon>Bacteroidales</taxon>
        <taxon>Prevotellaceae</taxon>
        <taxon>Xylanibacter</taxon>
    </lineage>
</organism>
<keyword evidence="1" id="KW-0472">Membrane</keyword>
<reference evidence="2 3" key="1">
    <citation type="submission" date="2016-11" db="EMBL/GenBank/DDBJ databases">
        <authorList>
            <person name="Jaros S."/>
            <person name="Januszkiewicz K."/>
            <person name="Wedrychowicz H."/>
        </authorList>
    </citation>
    <scope>NUCLEOTIDE SEQUENCE [LARGE SCALE GENOMIC DNA]</scope>
    <source>
        <strain evidence="2 3">BPI-34</strain>
    </source>
</reference>
<accession>A0A1M7JFN5</accession>
<feature type="transmembrane region" description="Helical" evidence="1">
    <location>
        <begin position="7"/>
        <end position="25"/>
    </location>
</feature>
<evidence type="ECO:0000313" key="3">
    <source>
        <dbReference type="Proteomes" id="UP000184280"/>
    </source>
</evidence>